<dbReference type="Proteomes" id="UP000064912">
    <property type="component" value="Chromosome"/>
</dbReference>
<evidence type="ECO:0000256" key="1">
    <source>
        <dbReference type="SAM" id="MobiDB-lite"/>
    </source>
</evidence>
<gene>
    <name evidence="2" type="ORF">NHU_02347</name>
</gene>
<reference evidence="2 3" key="1">
    <citation type="submission" date="2015-02" db="EMBL/GenBank/DDBJ databases">
        <title>Genome sequene of Rhodovulum sulfidophilum DSM 2351.</title>
        <authorList>
            <person name="Nagao N."/>
        </authorList>
    </citation>
    <scope>NUCLEOTIDE SEQUENCE [LARGE SCALE GENOMIC DNA]</scope>
    <source>
        <strain evidence="2 3">DSM 2351</strain>
    </source>
</reference>
<proteinExistence type="predicted"/>
<sequence>MKPIAATSLPKFRKQLAPQPSTDRNMAEMSPRDGLSMAKAERLGTILRKMMPEREAAAKGCH</sequence>
<evidence type="ECO:0000313" key="2">
    <source>
        <dbReference type="EMBL" id="BAQ69498.1"/>
    </source>
</evidence>
<dbReference type="EMBL" id="AP014800">
    <property type="protein sequence ID" value="BAQ69498.1"/>
    <property type="molecule type" value="Genomic_DNA"/>
</dbReference>
<protein>
    <submittedName>
        <fullName evidence="2">Uncharacterized protein</fullName>
    </submittedName>
</protein>
<accession>A0A0D6B2V1</accession>
<evidence type="ECO:0000313" key="3">
    <source>
        <dbReference type="Proteomes" id="UP000064912"/>
    </source>
</evidence>
<organism evidence="2 3">
    <name type="scientific">Rhodovulum sulfidophilum</name>
    <name type="common">Rhodobacter sulfidophilus</name>
    <dbReference type="NCBI Taxonomy" id="35806"/>
    <lineage>
        <taxon>Bacteria</taxon>
        <taxon>Pseudomonadati</taxon>
        <taxon>Pseudomonadota</taxon>
        <taxon>Alphaproteobacteria</taxon>
        <taxon>Rhodobacterales</taxon>
        <taxon>Paracoccaceae</taxon>
        <taxon>Rhodovulum</taxon>
    </lineage>
</organism>
<feature type="region of interest" description="Disordered" evidence="1">
    <location>
        <begin position="1"/>
        <end position="34"/>
    </location>
</feature>
<name>A0A0D6B2V1_RHOSU</name>
<dbReference type="KEGG" id="rsu:NHU_02347"/>
<dbReference type="AlphaFoldDB" id="A0A0D6B2V1"/>